<dbReference type="Proteomes" id="UP001221898">
    <property type="component" value="Unassembled WGS sequence"/>
</dbReference>
<dbReference type="EMBL" id="JAINUG010000016">
    <property type="protein sequence ID" value="KAJ8413313.1"/>
    <property type="molecule type" value="Genomic_DNA"/>
</dbReference>
<comment type="caution">
    <text evidence="2">The sequence shown here is derived from an EMBL/GenBank/DDBJ whole genome shotgun (WGS) entry which is preliminary data.</text>
</comment>
<feature type="compositionally biased region" description="Basic and acidic residues" evidence="1">
    <location>
        <begin position="8"/>
        <end position="20"/>
    </location>
</feature>
<organism evidence="2 3">
    <name type="scientific">Aldrovandia affinis</name>
    <dbReference type="NCBI Taxonomy" id="143900"/>
    <lineage>
        <taxon>Eukaryota</taxon>
        <taxon>Metazoa</taxon>
        <taxon>Chordata</taxon>
        <taxon>Craniata</taxon>
        <taxon>Vertebrata</taxon>
        <taxon>Euteleostomi</taxon>
        <taxon>Actinopterygii</taxon>
        <taxon>Neopterygii</taxon>
        <taxon>Teleostei</taxon>
        <taxon>Notacanthiformes</taxon>
        <taxon>Halosauridae</taxon>
        <taxon>Aldrovandia</taxon>
    </lineage>
</organism>
<name>A0AAD7T3G0_9TELE</name>
<proteinExistence type="predicted"/>
<sequence>MSAQRFAQSDRRPHSHRPYEAQRGACSFPFLCDGLFRRSGRTSVGVTTPAVSVRSWLRLGDRRAARKPMLRPRPSVTHLFHCRAFPAFVYELRDE</sequence>
<protein>
    <submittedName>
        <fullName evidence="2">Uncharacterized protein</fullName>
    </submittedName>
</protein>
<reference evidence="2" key="1">
    <citation type="journal article" date="2023" name="Science">
        <title>Genome structures resolve the early diversification of teleost fishes.</title>
        <authorList>
            <person name="Parey E."/>
            <person name="Louis A."/>
            <person name="Montfort J."/>
            <person name="Bouchez O."/>
            <person name="Roques C."/>
            <person name="Iampietro C."/>
            <person name="Lluch J."/>
            <person name="Castinel A."/>
            <person name="Donnadieu C."/>
            <person name="Desvignes T."/>
            <person name="Floi Bucao C."/>
            <person name="Jouanno E."/>
            <person name="Wen M."/>
            <person name="Mejri S."/>
            <person name="Dirks R."/>
            <person name="Jansen H."/>
            <person name="Henkel C."/>
            <person name="Chen W.J."/>
            <person name="Zahm M."/>
            <person name="Cabau C."/>
            <person name="Klopp C."/>
            <person name="Thompson A.W."/>
            <person name="Robinson-Rechavi M."/>
            <person name="Braasch I."/>
            <person name="Lecointre G."/>
            <person name="Bobe J."/>
            <person name="Postlethwait J.H."/>
            <person name="Berthelot C."/>
            <person name="Roest Crollius H."/>
            <person name="Guiguen Y."/>
        </authorList>
    </citation>
    <scope>NUCLEOTIDE SEQUENCE</scope>
    <source>
        <strain evidence="2">NC1722</strain>
    </source>
</reference>
<evidence type="ECO:0000256" key="1">
    <source>
        <dbReference type="SAM" id="MobiDB-lite"/>
    </source>
</evidence>
<evidence type="ECO:0000313" key="3">
    <source>
        <dbReference type="Proteomes" id="UP001221898"/>
    </source>
</evidence>
<gene>
    <name evidence="2" type="ORF">AAFF_G00093090</name>
</gene>
<feature type="region of interest" description="Disordered" evidence="1">
    <location>
        <begin position="1"/>
        <end position="20"/>
    </location>
</feature>
<keyword evidence="3" id="KW-1185">Reference proteome</keyword>
<accession>A0AAD7T3G0</accession>
<evidence type="ECO:0000313" key="2">
    <source>
        <dbReference type="EMBL" id="KAJ8413313.1"/>
    </source>
</evidence>
<dbReference type="AlphaFoldDB" id="A0AAD7T3G0"/>